<proteinExistence type="predicted"/>
<dbReference type="Proteomes" id="UP001273166">
    <property type="component" value="Unassembled WGS sequence"/>
</dbReference>
<protein>
    <submittedName>
        <fullName evidence="2">Uncharacterized protein</fullName>
    </submittedName>
</protein>
<comment type="caution">
    <text evidence="2">The sequence shown here is derived from an EMBL/GenBank/DDBJ whole genome shotgun (WGS) entry which is preliminary data.</text>
</comment>
<dbReference type="RefSeq" id="XP_062718010.1">
    <property type="nucleotide sequence ID" value="XM_062863774.1"/>
</dbReference>
<name>A0AAJ0GM59_9PEZI</name>
<dbReference type="GeneID" id="87882603"/>
<dbReference type="EMBL" id="JAUDZG010000007">
    <property type="protein sequence ID" value="KAK3302230.1"/>
    <property type="molecule type" value="Genomic_DNA"/>
</dbReference>
<evidence type="ECO:0000313" key="3">
    <source>
        <dbReference type="Proteomes" id="UP001273166"/>
    </source>
</evidence>
<reference evidence="2" key="1">
    <citation type="journal article" date="2023" name="Mol. Phylogenet. Evol.">
        <title>Genome-scale phylogeny and comparative genomics of the fungal order Sordariales.</title>
        <authorList>
            <person name="Hensen N."/>
            <person name="Bonometti L."/>
            <person name="Westerberg I."/>
            <person name="Brannstrom I.O."/>
            <person name="Guillou S."/>
            <person name="Cros-Aarteil S."/>
            <person name="Calhoun S."/>
            <person name="Haridas S."/>
            <person name="Kuo A."/>
            <person name="Mondo S."/>
            <person name="Pangilinan J."/>
            <person name="Riley R."/>
            <person name="LaButti K."/>
            <person name="Andreopoulos B."/>
            <person name="Lipzen A."/>
            <person name="Chen C."/>
            <person name="Yan M."/>
            <person name="Daum C."/>
            <person name="Ng V."/>
            <person name="Clum A."/>
            <person name="Steindorff A."/>
            <person name="Ohm R.A."/>
            <person name="Martin F."/>
            <person name="Silar P."/>
            <person name="Natvig D.O."/>
            <person name="Lalanne C."/>
            <person name="Gautier V."/>
            <person name="Ament-Velasquez S.L."/>
            <person name="Kruys A."/>
            <person name="Hutchinson M.I."/>
            <person name="Powell A.J."/>
            <person name="Barry K."/>
            <person name="Miller A.N."/>
            <person name="Grigoriev I.V."/>
            <person name="Debuchy R."/>
            <person name="Gladieux P."/>
            <person name="Hiltunen Thoren M."/>
            <person name="Johannesson H."/>
        </authorList>
    </citation>
    <scope>NUCLEOTIDE SEQUENCE</scope>
    <source>
        <strain evidence="2">CBS 333.67</strain>
    </source>
</reference>
<keyword evidence="3" id="KW-1185">Reference proteome</keyword>
<dbReference type="AlphaFoldDB" id="A0AAJ0GM59"/>
<organism evidence="2 3">
    <name type="scientific">Chaetomium strumarium</name>
    <dbReference type="NCBI Taxonomy" id="1170767"/>
    <lineage>
        <taxon>Eukaryota</taxon>
        <taxon>Fungi</taxon>
        <taxon>Dikarya</taxon>
        <taxon>Ascomycota</taxon>
        <taxon>Pezizomycotina</taxon>
        <taxon>Sordariomycetes</taxon>
        <taxon>Sordariomycetidae</taxon>
        <taxon>Sordariales</taxon>
        <taxon>Chaetomiaceae</taxon>
        <taxon>Chaetomium</taxon>
    </lineage>
</organism>
<reference evidence="2" key="2">
    <citation type="submission" date="2023-06" db="EMBL/GenBank/DDBJ databases">
        <authorList>
            <consortium name="Lawrence Berkeley National Laboratory"/>
            <person name="Mondo S.J."/>
            <person name="Hensen N."/>
            <person name="Bonometti L."/>
            <person name="Westerberg I."/>
            <person name="Brannstrom I.O."/>
            <person name="Guillou S."/>
            <person name="Cros-Aarteil S."/>
            <person name="Calhoun S."/>
            <person name="Haridas S."/>
            <person name="Kuo A."/>
            <person name="Pangilinan J."/>
            <person name="Riley R."/>
            <person name="Labutti K."/>
            <person name="Andreopoulos B."/>
            <person name="Lipzen A."/>
            <person name="Chen C."/>
            <person name="Yanf M."/>
            <person name="Daum C."/>
            <person name="Ng V."/>
            <person name="Clum A."/>
            <person name="Steindorff A."/>
            <person name="Ohm R."/>
            <person name="Martin F."/>
            <person name="Silar P."/>
            <person name="Natvig D."/>
            <person name="Lalanne C."/>
            <person name="Gautier V."/>
            <person name="Ament-Velasquez S.L."/>
            <person name="Kruys A."/>
            <person name="Hutchinson M.I."/>
            <person name="Powell A.J."/>
            <person name="Barry K."/>
            <person name="Miller A.N."/>
            <person name="Grigoriev I.V."/>
            <person name="Debuchy R."/>
            <person name="Gladieux P."/>
            <person name="Thoren M.H."/>
            <person name="Johannesson H."/>
        </authorList>
    </citation>
    <scope>NUCLEOTIDE SEQUENCE</scope>
    <source>
        <strain evidence="2">CBS 333.67</strain>
    </source>
</reference>
<accession>A0AAJ0GM59</accession>
<feature type="region of interest" description="Disordered" evidence="1">
    <location>
        <begin position="1"/>
        <end position="37"/>
    </location>
</feature>
<sequence length="351" mass="38423">MERTRQVVNHNSGALGGMHGEWGRRGTPSSVGTPGPPSRHRLEIRLHSTLFHLPSWFHGPSVRHFIFGMSSGRDNQQGRAVAGRFRDSSQGRGKSKYALERLTWGLPLPSSPSYLSWALAQSPRLLHPLLPNMPLLTRKIARTFPTYLLRAGENPWNPTGWASVDGVSRCNPQPSLSHWGQAEAVCEMETCGKKCLAAIHSFLGFPAWLEPAYHSLQSRDDPMNVTLSISSPNEQDASLRLRKAAATAELPAIHSSTDSCKHHPAACWKGVVGWHTEGPLLIGNLTWKPSEGSASSVYAVLTAASSCYTKGYGSVRDPCSDLTCLSQAQQRLRGLPSFRTAASDLMSFYTQ</sequence>
<evidence type="ECO:0000313" key="2">
    <source>
        <dbReference type="EMBL" id="KAK3302230.1"/>
    </source>
</evidence>
<feature type="compositionally biased region" description="Polar residues" evidence="1">
    <location>
        <begin position="1"/>
        <end position="12"/>
    </location>
</feature>
<gene>
    <name evidence="2" type="ORF">B0T15DRAFT_297469</name>
</gene>
<evidence type="ECO:0000256" key="1">
    <source>
        <dbReference type="SAM" id="MobiDB-lite"/>
    </source>
</evidence>